<proteinExistence type="predicted"/>
<evidence type="ECO:0000313" key="1">
    <source>
        <dbReference type="EMBL" id="UJG43236.1"/>
    </source>
</evidence>
<reference evidence="1" key="1">
    <citation type="journal article" date="2022" name="Nat. Microbiol.">
        <title>Unique mobile elements and scalable gene flow at the prokaryote-eukaryote boundary revealed by circularized Asgard archaea genomes.</title>
        <authorList>
            <person name="Wu F."/>
            <person name="Speth D.R."/>
            <person name="Philosof A."/>
            <person name="Cremiere A."/>
            <person name="Narayanan A."/>
            <person name="Barco R.A."/>
            <person name="Connon S.A."/>
            <person name="Amend J.P."/>
            <person name="Antoshechkin I.A."/>
            <person name="Orphan V.J."/>
        </authorList>
    </citation>
    <scope>NUCLEOTIDE SEQUENCE</scope>
    <source>
        <strain evidence="1">PR6</strain>
    </source>
</reference>
<dbReference type="AlphaFoldDB" id="A0A9Y1BQT4"/>
<dbReference type="Gene3D" id="3.40.50.1440">
    <property type="entry name" value="Tubulin/FtsZ, GTPase domain"/>
    <property type="match status" value="1"/>
</dbReference>
<sequence length="421" mass="48822">MSLKKIFKRKKSSLGTRKQKFNPLYKFEFQRIIVDNKNDENPFFGSELSDTLFFEGEEKLKNYAFLFLGEGCEFYSFLVKRIKKSNSLLFANEETLNKYENKNHFIRLPNRDIINSTFLLGKKWFDENQSSISQKIVNTVEDASIVFIFTGNDSFLLGMLMELLPIIKEKGKTPIVVLEKPIEGQNLSEKISLLGFISYLINLENVLIPFILLDHNKLVENNPSSGYLELKTKLRDRVMNVIVDIMISSISKNDFYTYDLSDFQHVFQDAKGLCSLVSYDIYEQINDFSNLLKVENLATNIPIDKPPLRGFICIQTTNDGLSVSNYKIFRQKYSNKDVFFAINSNRRRGTVIRGIFSFITIPQEILDSFKILNKAIIKEYDSNGELVSTSFLSSYDTLFEKEHYLIEENVTIENEDEVKEE</sequence>
<dbReference type="InterPro" id="IPR036525">
    <property type="entry name" value="Tubulin/FtsZ_GTPase_sf"/>
</dbReference>
<gene>
    <name evidence="1" type="ORF">K9W46_12790</name>
</gene>
<dbReference type="Proteomes" id="UP001200513">
    <property type="component" value="Chromosome"/>
</dbReference>
<dbReference type="EMBL" id="CP084167">
    <property type="protein sequence ID" value="UJG43236.1"/>
    <property type="molecule type" value="Genomic_DNA"/>
</dbReference>
<accession>A0A9Y1BQT4</accession>
<organism evidence="1">
    <name type="scientific">Candidatus Heimdallarchaeum endolithica</name>
    <dbReference type="NCBI Taxonomy" id="2876572"/>
    <lineage>
        <taxon>Archaea</taxon>
        <taxon>Promethearchaeati</taxon>
        <taxon>Candidatus Heimdallarchaeota</taxon>
        <taxon>Candidatus Heimdallarchaeia (ex Rinke et al. 2021) (nom. nud.)</taxon>
        <taxon>Candidatus Heimdallarchaeales</taxon>
        <taxon>Candidatus Heimdallarchaeaceae</taxon>
        <taxon>Candidatus Heimdallarchaeum</taxon>
    </lineage>
</organism>
<name>A0A9Y1BQT4_9ARCH</name>
<protein>
    <submittedName>
        <fullName evidence="1">Uncharacterized protein</fullName>
    </submittedName>
</protein>